<evidence type="ECO:0000256" key="2">
    <source>
        <dbReference type="ARBA" id="ARBA00022676"/>
    </source>
</evidence>
<feature type="domain" description="Glycosyltransferase subfamily 4-like N-terminal" evidence="4">
    <location>
        <begin position="20"/>
        <end position="165"/>
    </location>
</feature>
<dbReference type="Proteomes" id="UP000678374">
    <property type="component" value="Unassembled WGS sequence"/>
</dbReference>
<dbReference type="SUPFAM" id="SSF53756">
    <property type="entry name" value="UDP-Glycosyltransferase/glycogen phosphorylase"/>
    <property type="match status" value="1"/>
</dbReference>
<name>A0A940YDV2_9BURK</name>
<proteinExistence type="inferred from homology"/>
<accession>A0A940YDV2</accession>
<evidence type="ECO:0000256" key="3">
    <source>
        <dbReference type="ARBA" id="ARBA00022679"/>
    </source>
</evidence>
<dbReference type="Pfam" id="PF13692">
    <property type="entry name" value="Glyco_trans_1_4"/>
    <property type="match status" value="1"/>
</dbReference>
<dbReference type="Gene3D" id="3.40.50.2000">
    <property type="entry name" value="Glycogen Phosphorylase B"/>
    <property type="match status" value="1"/>
</dbReference>
<keyword evidence="6" id="KW-1185">Reference proteome</keyword>
<evidence type="ECO:0000313" key="5">
    <source>
        <dbReference type="EMBL" id="MBQ0958340.1"/>
    </source>
</evidence>
<dbReference type="PANTHER" id="PTHR12526:SF640">
    <property type="entry name" value="COLANIC ACID BIOSYNTHESIS GLYCOSYLTRANSFERASE WCAL-RELATED"/>
    <property type="match status" value="1"/>
</dbReference>
<evidence type="ECO:0000259" key="4">
    <source>
        <dbReference type="Pfam" id="PF13439"/>
    </source>
</evidence>
<comment type="similarity">
    <text evidence="1">Belongs to the glycosyltransferase group 1 family. Glycosyltransferase 4 subfamily.</text>
</comment>
<organism evidence="5 6">
    <name type="scientific">Ideonella aquatica</name>
    <dbReference type="NCBI Taxonomy" id="2824119"/>
    <lineage>
        <taxon>Bacteria</taxon>
        <taxon>Pseudomonadati</taxon>
        <taxon>Pseudomonadota</taxon>
        <taxon>Betaproteobacteria</taxon>
        <taxon>Burkholderiales</taxon>
        <taxon>Sphaerotilaceae</taxon>
        <taxon>Ideonella</taxon>
    </lineage>
</organism>
<dbReference type="InterPro" id="IPR028098">
    <property type="entry name" value="Glyco_trans_4-like_N"/>
</dbReference>
<evidence type="ECO:0000313" key="6">
    <source>
        <dbReference type="Proteomes" id="UP000678374"/>
    </source>
</evidence>
<evidence type="ECO:0000256" key="1">
    <source>
        <dbReference type="ARBA" id="ARBA00009481"/>
    </source>
</evidence>
<reference evidence="5" key="1">
    <citation type="submission" date="2021-04" db="EMBL/GenBank/DDBJ databases">
        <title>The genome sequence of Ideonella sp. 4Y11.</title>
        <authorList>
            <person name="Liu Y."/>
        </authorList>
    </citation>
    <scope>NUCLEOTIDE SEQUENCE</scope>
    <source>
        <strain evidence="5">4Y11</strain>
    </source>
</reference>
<dbReference type="PANTHER" id="PTHR12526">
    <property type="entry name" value="GLYCOSYLTRANSFERASE"/>
    <property type="match status" value="1"/>
</dbReference>
<protein>
    <submittedName>
        <fullName evidence="5">Glycosyltransferase</fullName>
        <ecNumber evidence="5">2.4.-.-</ecNumber>
    </submittedName>
</protein>
<sequence length="386" mass="41443">MARRIALVDAQAGTGHRRAYAQTLINALRARGDDPVILGSPAWCASFAGELPCIEVAAVQAAAGYRARGRAFQAFLRAVFEAARAHQVDVVHLLYLDGYLQALLAVGIPTEFSTCATLHWYPFLGDTAGWRDPRRWLKAVLTRYWARRLVRGGVQLVVHSPAAQAGLAVDALVLDYPNFDTPPHVDAAAREAARCQLGLRSDDRLFLCFGGTRTDKGADRAIRALAGTPEHCHLLIAGAAQHLSATALSQLAQELGLAARVHLDLRFIPDQEVGSIFSAADVVLLPYREDFAGQSGPFVIGATMGLPVMFSDLPVMAETAERFRFGRRVSPASSLEALTQAMSGPLPPVASGEDRAALLDATDPVMFGHRMAAAYGTSEDGRRAHG</sequence>
<keyword evidence="2 5" id="KW-0328">Glycosyltransferase</keyword>
<gene>
    <name evidence="5" type="ORF">KAK06_05165</name>
</gene>
<comment type="caution">
    <text evidence="5">The sequence shown here is derived from an EMBL/GenBank/DDBJ whole genome shotgun (WGS) entry which is preliminary data.</text>
</comment>
<dbReference type="EMBL" id="JAGQDE010000003">
    <property type="protein sequence ID" value="MBQ0958340.1"/>
    <property type="molecule type" value="Genomic_DNA"/>
</dbReference>
<keyword evidence="3 5" id="KW-0808">Transferase</keyword>
<dbReference type="EC" id="2.4.-.-" evidence="5"/>
<dbReference type="RefSeq" id="WP_210800853.1">
    <property type="nucleotide sequence ID" value="NZ_JAGQDE010000003.1"/>
</dbReference>
<dbReference type="AlphaFoldDB" id="A0A940YDV2"/>
<dbReference type="GO" id="GO:0016757">
    <property type="term" value="F:glycosyltransferase activity"/>
    <property type="evidence" value="ECO:0007669"/>
    <property type="project" value="UniProtKB-KW"/>
</dbReference>
<dbReference type="Pfam" id="PF13439">
    <property type="entry name" value="Glyco_transf_4"/>
    <property type="match status" value="1"/>
</dbReference>